<dbReference type="STRING" id="1314781.A0A165I046"/>
<dbReference type="InParanoid" id="A0A165I046"/>
<dbReference type="InterPro" id="IPR001461">
    <property type="entry name" value="Aspartic_peptidase_A1"/>
</dbReference>
<keyword evidence="8" id="KW-1185">Reference proteome</keyword>
<comment type="similarity">
    <text evidence="1 4">Belongs to the peptidase A1 family.</text>
</comment>
<evidence type="ECO:0000313" key="8">
    <source>
        <dbReference type="Proteomes" id="UP000077266"/>
    </source>
</evidence>
<dbReference type="PROSITE" id="PS51767">
    <property type="entry name" value="PEPTIDASE_A1"/>
    <property type="match status" value="1"/>
</dbReference>
<dbReference type="PRINTS" id="PR00792">
    <property type="entry name" value="PEPSIN"/>
</dbReference>
<evidence type="ECO:0000256" key="5">
    <source>
        <dbReference type="SAM" id="SignalP"/>
    </source>
</evidence>
<dbReference type="InterPro" id="IPR001969">
    <property type="entry name" value="Aspartic_peptidase_AS"/>
</dbReference>
<dbReference type="PANTHER" id="PTHR47966:SF51">
    <property type="entry name" value="BETA-SITE APP-CLEAVING ENZYME, ISOFORM A-RELATED"/>
    <property type="match status" value="1"/>
</dbReference>
<keyword evidence="2 4" id="KW-0064">Aspartyl protease</keyword>
<name>A0A165I046_EXIGL</name>
<dbReference type="FunCoup" id="A0A165I046">
    <property type="interactions" value="68"/>
</dbReference>
<dbReference type="InterPro" id="IPR021109">
    <property type="entry name" value="Peptidase_aspartic_dom_sf"/>
</dbReference>
<organism evidence="7 8">
    <name type="scientific">Exidia glandulosa HHB12029</name>
    <dbReference type="NCBI Taxonomy" id="1314781"/>
    <lineage>
        <taxon>Eukaryota</taxon>
        <taxon>Fungi</taxon>
        <taxon>Dikarya</taxon>
        <taxon>Basidiomycota</taxon>
        <taxon>Agaricomycotina</taxon>
        <taxon>Agaricomycetes</taxon>
        <taxon>Auriculariales</taxon>
        <taxon>Exidiaceae</taxon>
        <taxon>Exidia</taxon>
    </lineage>
</organism>
<dbReference type="OrthoDB" id="2747330at2759"/>
<accession>A0A165I046</accession>
<keyword evidence="5" id="KW-0732">Signal</keyword>
<evidence type="ECO:0000256" key="3">
    <source>
        <dbReference type="PIRSR" id="PIRSR601461-1"/>
    </source>
</evidence>
<feature type="signal peptide" evidence="5">
    <location>
        <begin position="1"/>
        <end position="17"/>
    </location>
</feature>
<sequence>MLAPLVLAAMSAQVADALISRAEIKIAVANNTWEVPAGYEWGLFRESVLDQDRDRIVTKYKNAGNWITGVGLGPMPNITVADTPDDLGFLRDDHGAQPLTNYNRDSFYYGAVSIGTPGQVLNVDIDTGSADLWVQSGCTSSGCSSSQFRPTKSKSFKGTGKPFHVQYGSGSVTGSLVHDTVTIAGLTVKDQYFGAVNKPSEDFKGTPSSGLIGMAFSSIATSRKPTWFENIIMTSPKTSPLFSVFLTRGTARGSEACFGCYDKTKARSPITWLPVVSKTYWAVAMTGAIVNKNIVPVHRNIFAAIDTGTTLIYVPDALAKSIYSQVPGAKHMSAGYYTAPCDTFSRLSVALVFNGSPFNINMVDFNLGRIAPGSSTCVAGLLGLGNSFPDNLAIIGDEFLKSWYSTYDYSKGSRVGFSRSIL</sequence>
<reference evidence="7 8" key="1">
    <citation type="journal article" date="2016" name="Mol. Biol. Evol.">
        <title>Comparative Genomics of Early-Diverging Mushroom-Forming Fungi Provides Insights into the Origins of Lignocellulose Decay Capabilities.</title>
        <authorList>
            <person name="Nagy L.G."/>
            <person name="Riley R."/>
            <person name="Tritt A."/>
            <person name="Adam C."/>
            <person name="Daum C."/>
            <person name="Floudas D."/>
            <person name="Sun H."/>
            <person name="Yadav J.S."/>
            <person name="Pangilinan J."/>
            <person name="Larsson K.H."/>
            <person name="Matsuura K."/>
            <person name="Barry K."/>
            <person name="Labutti K."/>
            <person name="Kuo R."/>
            <person name="Ohm R.A."/>
            <person name="Bhattacharya S.S."/>
            <person name="Shirouzu T."/>
            <person name="Yoshinaga Y."/>
            <person name="Martin F.M."/>
            <person name="Grigoriev I.V."/>
            <person name="Hibbett D.S."/>
        </authorList>
    </citation>
    <scope>NUCLEOTIDE SEQUENCE [LARGE SCALE GENOMIC DNA]</scope>
    <source>
        <strain evidence="7 8">HHB12029</strain>
    </source>
</reference>
<gene>
    <name evidence="7" type="ORF">EXIGLDRAFT_646916</name>
</gene>
<dbReference type="CDD" id="cd05471">
    <property type="entry name" value="pepsin_like"/>
    <property type="match status" value="1"/>
</dbReference>
<dbReference type="FunFam" id="2.40.70.10:FF:000008">
    <property type="entry name" value="Cathepsin D"/>
    <property type="match status" value="1"/>
</dbReference>
<dbReference type="InterPro" id="IPR034164">
    <property type="entry name" value="Pepsin-like_dom"/>
</dbReference>
<dbReference type="Pfam" id="PF00026">
    <property type="entry name" value="Asp"/>
    <property type="match status" value="1"/>
</dbReference>
<dbReference type="Gene3D" id="2.40.70.10">
    <property type="entry name" value="Acid Proteases"/>
    <property type="match status" value="2"/>
</dbReference>
<feature type="active site" evidence="3">
    <location>
        <position position="306"/>
    </location>
</feature>
<dbReference type="AlphaFoldDB" id="A0A165I046"/>
<feature type="domain" description="Peptidase A1" evidence="6">
    <location>
        <begin position="108"/>
        <end position="418"/>
    </location>
</feature>
<evidence type="ECO:0000313" key="7">
    <source>
        <dbReference type="EMBL" id="KZV92706.1"/>
    </source>
</evidence>
<feature type="active site" evidence="3">
    <location>
        <position position="126"/>
    </location>
</feature>
<dbReference type="SUPFAM" id="SSF50630">
    <property type="entry name" value="Acid proteases"/>
    <property type="match status" value="1"/>
</dbReference>
<evidence type="ECO:0000256" key="4">
    <source>
        <dbReference type="RuleBase" id="RU000454"/>
    </source>
</evidence>
<dbReference type="GO" id="GO:0004190">
    <property type="term" value="F:aspartic-type endopeptidase activity"/>
    <property type="evidence" value="ECO:0007669"/>
    <property type="project" value="UniProtKB-KW"/>
</dbReference>
<dbReference type="PANTHER" id="PTHR47966">
    <property type="entry name" value="BETA-SITE APP-CLEAVING ENZYME, ISOFORM A-RELATED"/>
    <property type="match status" value="1"/>
</dbReference>
<evidence type="ECO:0000256" key="2">
    <source>
        <dbReference type="ARBA" id="ARBA00022750"/>
    </source>
</evidence>
<evidence type="ECO:0000259" key="6">
    <source>
        <dbReference type="PROSITE" id="PS51767"/>
    </source>
</evidence>
<dbReference type="PROSITE" id="PS00141">
    <property type="entry name" value="ASP_PROTEASE"/>
    <property type="match status" value="1"/>
</dbReference>
<dbReference type="Proteomes" id="UP000077266">
    <property type="component" value="Unassembled WGS sequence"/>
</dbReference>
<evidence type="ECO:0000256" key="1">
    <source>
        <dbReference type="ARBA" id="ARBA00007447"/>
    </source>
</evidence>
<keyword evidence="4" id="KW-0378">Hydrolase</keyword>
<dbReference type="InterPro" id="IPR033121">
    <property type="entry name" value="PEPTIDASE_A1"/>
</dbReference>
<proteinExistence type="inferred from homology"/>
<dbReference type="GO" id="GO:0006508">
    <property type="term" value="P:proteolysis"/>
    <property type="evidence" value="ECO:0007669"/>
    <property type="project" value="UniProtKB-KW"/>
</dbReference>
<feature type="chain" id="PRO_5007859010" evidence="5">
    <location>
        <begin position="18"/>
        <end position="422"/>
    </location>
</feature>
<keyword evidence="4 7" id="KW-0645">Protease</keyword>
<protein>
    <submittedName>
        <fullName evidence="7">Acid protease</fullName>
    </submittedName>
</protein>
<dbReference type="EMBL" id="KV426003">
    <property type="protein sequence ID" value="KZV92706.1"/>
    <property type="molecule type" value="Genomic_DNA"/>
</dbReference>